<keyword evidence="3" id="KW-1185">Reference proteome</keyword>
<name>A0A4Z2HF86_9TELE</name>
<gene>
    <name evidence="2" type="ORF">EYF80_025797</name>
</gene>
<protein>
    <submittedName>
        <fullName evidence="2">Uncharacterized protein</fullName>
    </submittedName>
</protein>
<dbReference type="EMBL" id="SRLO01000261">
    <property type="protein sequence ID" value="TNN63955.1"/>
    <property type="molecule type" value="Genomic_DNA"/>
</dbReference>
<evidence type="ECO:0000313" key="3">
    <source>
        <dbReference type="Proteomes" id="UP000314294"/>
    </source>
</evidence>
<reference evidence="2 3" key="1">
    <citation type="submission" date="2019-03" db="EMBL/GenBank/DDBJ databases">
        <title>First draft genome of Liparis tanakae, snailfish: a comprehensive survey of snailfish specific genes.</title>
        <authorList>
            <person name="Kim W."/>
            <person name="Song I."/>
            <person name="Jeong J.-H."/>
            <person name="Kim D."/>
            <person name="Kim S."/>
            <person name="Ryu S."/>
            <person name="Song J.Y."/>
            <person name="Lee S.K."/>
        </authorList>
    </citation>
    <scope>NUCLEOTIDE SEQUENCE [LARGE SCALE GENOMIC DNA]</scope>
    <source>
        <tissue evidence="2">Muscle</tissue>
    </source>
</reference>
<comment type="caution">
    <text evidence="2">The sequence shown here is derived from an EMBL/GenBank/DDBJ whole genome shotgun (WGS) entry which is preliminary data.</text>
</comment>
<organism evidence="2 3">
    <name type="scientific">Liparis tanakae</name>
    <name type="common">Tanaka's snailfish</name>
    <dbReference type="NCBI Taxonomy" id="230148"/>
    <lineage>
        <taxon>Eukaryota</taxon>
        <taxon>Metazoa</taxon>
        <taxon>Chordata</taxon>
        <taxon>Craniata</taxon>
        <taxon>Vertebrata</taxon>
        <taxon>Euteleostomi</taxon>
        <taxon>Actinopterygii</taxon>
        <taxon>Neopterygii</taxon>
        <taxon>Teleostei</taxon>
        <taxon>Neoteleostei</taxon>
        <taxon>Acanthomorphata</taxon>
        <taxon>Eupercaria</taxon>
        <taxon>Perciformes</taxon>
        <taxon>Cottioidei</taxon>
        <taxon>Cottales</taxon>
        <taxon>Liparidae</taxon>
        <taxon>Liparis</taxon>
    </lineage>
</organism>
<dbReference type="Proteomes" id="UP000314294">
    <property type="component" value="Unassembled WGS sequence"/>
</dbReference>
<evidence type="ECO:0000256" key="1">
    <source>
        <dbReference type="SAM" id="MobiDB-lite"/>
    </source>
</evidence>
<accession>A0A4Z2HF86</accession>
<proteinExistence type="predicted"/>
<feature type="region of interest" description="Disordered" evidence="1">
    <location>
        <begin position="63"/>
        <end position="91"/>
    </location>
</feature>
<sequence length="120" mass="13505">MRHAHNSSTKGEEQFPGMMMAFRPKSLDIKEYKGNELGGGNRAWASRLWYTYRHTMWPAVKKPTITHSALKPSDPTRQSQQADGQDFPQVPKKFPSFALQTLSQLLGSGCCGNLLIRVAR</sequence>
<evidence type="ECO:0000313" key="2">
    <source>
        <dbReference type="EMBL" id="TNN63955.1"/>
    </source>
</evidence>
<dbReference type="AlphaFoldDB" id="A0A4Z2HF86"/>